<dbReference type="SUPFAM" id="SSF103473">
    <property type="entry name" value="MFS general substrate transporter"/>
    <property type="match status" value="1"/>
</dbReference>
<dbReference type="InterPro" id="IPR044770">
    <property type="entry name" value="MFS_spinster-like"/>
</dbReference>
<accession>A0ABP7RG95</accession>
<comment type="caution">
    <text evidence="8">The sequence shown here is derived from an EMBL/GenBank/DDBJ whole genome shotgun (WGS) entry which is preliminary data.</text>
</comment>
<protein>
    <submittedName>
        <fullName evidence="8">MFS transporter</fullName>
    </submittedName>
</protein>
<feature type="transmembrane region" description="Helical" evidence="6">
    <location>
        <begin position="64"/>
        <end position="86"/>
    </location>
</feature>
<name>A0ABP7RG95_9BURK</name>
<dbReference type="EMBL" id="BAABBP010000017">
    <property type="protein sequence ID" value="GAA3996981.1"/>
    <property type="molecule type" value="Genomic_DNA"/>
</dbReference>
<dbReference type="PANTHER" id="PTHR23505:SF79">
    <property type="entry name" value="PROTEIN SPINSTER"/>
    <property type="match status" value="1"/>
</dbReference>
<dbReference type="PANTHER" id="PTHR23505">
    <property type="entry name" value="SPINSTER"/>
    <property type="match status" value="1"/>
</dbReference>
<keyword evidence="2" id="KW-0813">Transport</keyword>
<evidence type="ECO:0000313" key="8">
    <source>
        <dbReference type="EMBL" id="GAA3996981.1"/>
    </source>
</evidence>
<feature type="transmembrane region" description="Helical" evidence="6">
    <location>
        <begin position="25"/>
        <end position="43"/>
    </location>
</feature>
<organism evidence="8 9">
    <name type="scientific">Comamonas faecalis</name>
    <dbReference type="NCBI Taxonomy" id="1387849"/>
    <lineage>
        <taxon>Bacteria</taxon>
        <taxon>Pseudomonadati</taxon>
        <taxon>Pseudomonadota</taxon>
        <taxon>Betaproteobacteria</taxon>
        <taxon>Burkholderiales</taxon>
        <taxon>Comamonadaceae</taxon>
        <taxon>Comamonas</taxon>
    </lineage>
</organism>
<evidence type="ECO:0000256" key="1">
    <source>
        <dbReference type="ARBA" id="ARBA00004141"/>
    </source>
</evidence>
<keyword evidence="3 6" id="KW-0812">Transmembrane</keyword>
<feature type="transmembrane region" description="Helical" evidence="6">
    <location>
        <begin position="180"/>
        <end position="201"/>
    </location>
</feature>
<feature type="transmembrane region" description="Helical" evidence="6">
    <location>
        <begin position="372"/>
        <end position="391"/>
    </location>
</feature>
<dbReference type="Gene3D" id="1.20.1250.20">
    <property type="entry name" value="MFS general substrate transporter like domains"/>
    <property type="match status" value="2"/>
</dbReference>
<evidence type="ECO:0000256" key="2">
    <source>
        <dbReference type="ARBA" id="ARBA00022448"/>
    </source>
</evidence>
<feature type="transmembrane region" description="Helical" evidence="6">
    <location>
        <begin position="338"/>
        <end position="360"/>
    </location>
</feature>
<dbReference type="PROSITE" id="PS50850">
    <property type="entry name" value="MFS"/>
    <property type="match status" value="1"/>
</dbReference>
<gene>
    <name evidence="8" type="ORF">GCM10022279_20760</name>
</gene>
<keyword evidence="5 6" id="KW-0472">Membrane</keyword>
<sequence>MAMDLQMADSGRPNPDDYLFGRGPAWFALLMTLGLMMVDYIDRQVIVSLFPHLKQAWGLSDKQLGSLVSVVSITVAVGAMPIALWADRRSRVKSIFVMATVWSLACISCMFTRNYGQLLAARAVVGLGEAGYGSVGSALIASHFPARMRSTLMAVFFSVGSLGSVLGVMLGGIIASHWGWQAAFGVVGVPGLILSLFYIFVRDYRTVELTPRLDQATQSTGNVTRAIVAALTRSPTLLWVCLGGSAQVIVLSTVWAWLPSYLNRVQGLAPAQAAINAALVVLCGAIGAVLTGALVDRAGRWRQRYKLYALTLLCLVSMALLMPAFSGLGKALSHHQQLAWIAAGGLFMTCSTGPVVAIVIDVIHPGIRATGGAVLAFFLNLFGLAAGPFIAGMLSDAWSLPQAMAAMPAFSVLAALCFLVAARRYEADVQRIRAQVETEEAAAAADTASA</sequence>
<evidence type="ECO:0000259" key="7">
    <source>
        <dbReference type="PROSITE" id="PS50850"/>
    </source>
</evidence>
<keyword evidence="9" id="KW-1185">Reference proteome</keyword>
<dbReference type="InterPro" id="IPR011701">
    <property type="entry name" value="MFS"/>
</dbReference>
<evidence type="ECO:0000256" key="4">
    <source>
        <dbReference type="ARBA" id="ARBA00022989"/>
    </source>
</evidence>
<feature type="transmembrane region" description="Helical" evidence="6">
    <location>
        <begin position="92"/>
        <end position="112"/>
    </location>
</feature>
<feature type="domain" description="Major facilitator superfamily (MFS) profile" evidence="7">
    <location>
        <begin position="28"/>
        <end position="426"/>
    </location>
</feature>
<evidence type="ECO:0000256" key="3">
    <source>
        <dbReference type="ARBA" id="ARBA00022692"/>
    </source>
</evidence>
<feature type="transmembrane region" description="Helical" evidence="6">
    <location>
        <begin position="273"/>
        <end position="295"/>
    </location>
</feature>
<feature type="transmembrane region" description="Helical" evidence="6">
    <location>
        <begin position="307"/>
        <end position="326"/>
    </location>
</feature>
<reference evidence="9" key="1">
    <citation type="journal article" date="2019" name="Int. J. Syst. Evol. Microbiol.">
        <title>The Global Catalogue of Microorganisms (GCM) 10K type strain sequencing project: providing services to taxonomists for standard genome sequencing and annotation.</title>
        <authorList>
            <consortium name="The Broad Institute Genomics Platform"/>
            <consortium name="The Broad Institute Genome Sequencing Center for Infectious Disease"/>
            <person name="Wu L."/>
            <person name="Ma J."/>
        </authorList>
    </citation>
    <scope>NUCLEOTIDE SEQUENCE [LARGE SCALE GENOMIC DNA]</scope>
    <source>
        <strain evidence="9">JCM 17561</strain>
    </source>
</reference>
<evidence type="ECO:0000313" key="9">
    <source>
        <dbReference type="Proteomes" id="UP001501627"/>
    </source>
</evidence>
<proteinExistence type="predicted"/>
<dbReference type="InterPro" id="IPR036259">
    <property type="entry name" value="MFS_trans_sf"/>
</dbReference>
<feature type="transmembrane region" description="Helical" evidence="6">
    <location>
        <begin position="403"/>
        <end position="422"/>
    </location>
</feature>
<dbReference type="Pfam" id="PF07690">
    <property type="entry name" value="MFS_1"/>
    <property type="match status" value="1"/>
</dbReference>
<dbReference type="InterPro" id="IPR020846">
    <property type="entry name" value="MFS_dom"/>
</dbReference>
<keyword evidence="4 6" id="KW-1133">Transmembrane helix</keyword>
<feature type="transmembrane region" description="Helical" evidence="6">
    <location>
        <begin position="152"/>
        <end position="174"/>
    </location>
</feature>
<evidence type="ECO:0000256" key="5">
    <source>
        <dbReference type="ARBA" id="ARBA00023136"/>
    </source>
</evidence>
<evidence type="ECO:0000256" key="6">
    <source>
        <dbReference type="SAM" id="Phobius"/>
    </source>
</evidence>
<feature type="transmembrane region" description="Helical" evidence="6">
    <location>
        <begin position="237"/>
        <end position="258"/>
    </location>
</feature>
<comment type="subcellular location">
    <subcellularLocation>
        <location evidence="1">Membrane</location>
        <topology evidence="1">Multi-pass membrane protein</topology>
    </subcellularLocation>
</comment>
<dbReference type="Proteomes" id="UP001501627">
    <property type="component" value="Unassembled WGS sequence"/>
</dbReference>